<sequence length="106" mass="11771">MANCVDEKKKALSASFFAVENEAAEWTTLLHTAHDRNRGSAGIICQYAGGAILNRRQQLGPERSGQHQWRLSSSNSRVWSAPKALEMSRKAIQIFDLEARACSILL</sequence>
<comment type="caution">
    <text evidence="1">The sequence shown here is derived from an EMBL/GenBank/DDBJ whole genome shotgun (WGS) entry which is preliminary data.</text>
</comment>
<gene>
    <name evidence="1" type="ORF">CEXT_111111</name>
</gene>
<dbReference type="EMBL" id="BPLR01002662">
    <property type="protein sequence ID" value="GIX76398.1"/>
    <property type="molecule type" value="Genomic_DNA"/>
</dbReference>
<dbReference type="Proteomes" id="UP001054945">
    <property type="component" value="Unassembled WGS sequence"/>
</dbReference>
<reference evidence="1 2" key="1">
    <citation type="submission" date="2021-06" db="EMBL/GenBank/DDBJ databases">
        <title>Caerostris extrusa draft genome.</title>
        <authorList>
            <person name="Kono N."/>
            <person name="Arakawa K."/>
        </authorList>
    </citation>
    <scope>NUCLEOTIDE SEQUENCE [LARGE SCALE GENOMIC DNA]</scope>
</reference>
<keyword evidence="2" id="KW-1185">Reference proteome</keyword>
<organism evidence="1 2">
    <name type="scientific">Caerostris extrusa</name>
    <name type="common">Bark spider</name>
    <name type="synonym">Caerostris bankana</name>
    <dbReference type="NCBI Taxonomy" id="172846"/>
    <lineage>
        <taxon>Eukaryota</taxon>
        <taxon>Metazoa</taxon>
        <taxon>Ecdysozoa</taxon>
        <taxon>Arthropoda</taxon>
        <taxon>Chelicerata</taxon>
        <taxon>Arachnida</taxon>
        <taxon>Araneae</taxon>
        <taxon>Araneomorphae</taxon>
        <taxon>Entelegynae</taxon>
        <taxon>Araneoidea</taxon>
        <taxon>Araneidae</taxon>
        <taxon>Caerostris</taxon>
    </lineage>
</organism>
<evidence type="ECO:0000313" key="2">
    <source>
        <dbReference type="Proteomes" id="UP001054945"/>
    </source>
</evidence>
<accession>A0AAV4MXC7</accession>
<protein>
    <submittedName>
        <fullName evidence="1">Uncharacterized protein</fullName>
    </submittedName>
</protein>
<dbReference type="AlphaFoldDB" id="A0AAV4MXC7"/>
<proteinExistence type="predicted"/>
<evidence type="ECO:0000313" key="1">
    <source>
        <dbReference type="EMBL" id="GIX76398.1"/>
    </source>
</evidence>
<name>A0AAV4MXC7_CAEEX</name>